<proteinExistence type="predicted"/>
<accession>A0AAV0SR76</accession>
<sequence length="4205" mass="465519">MLDLLSPLRGYIAQNLQFYLSKYIQDIQLEGLGLFGGDLVLNDLAIKRHVLRESLEIPSSFDFSRGFIRELRIHIPWTQLLSQAIEVKLYTIELILTAKKDCQERVQRDPFVDTITLKEEQEEMEQPKSGWIHDTLQKILANVTVQVNNLVLKYEHDDVVFSIALGTLTFYSANEKHEWKRSFEELKGKQRTICKRIDANDVTIFLDRYTSEGNTKLGMQNDPVRRNVVGYEVPVLSRTSASVRAKLQLFSDATRKVQDNCKSSLSSLRSPVHQRPSMANDIEGSIIDVDGLFTYRPSVLCDPFYYYSCSRSRVTPMYEVDVFIGELFFSVSDRQLEMLNQLMKYASLKIDQAHEQPHQGGDHDHATSVNNNAKRSRVPNIPAMLPTRSQSGDQKMNSSSDKHDSWFGWAMNALGTAEGEEEDELVSELLAETRGALSKVQLRDSNLDEDPVVASGPVTKTSCLRLCISSVSLTLRKHENVSQRLEHQNFTISESEEELVPVANLGMVKVITQRKKREIARPAVPILNIILSCVALEMLLLRGEEQSGMDLVFEIEKVELASATINENREDSKCKNGQVLLTWGSNDSARFSDCASHPYFISSFFGEETTRLNQRKARSIEIVKVGLDTGNHVWKTLEVSRNLAENLDSPCECFTTWNGESIRCIPIVTVSGVCQEAISFIGIKERILDGGILSNAVSTAWASNDFPILISKEMTRALFLAAEEYRAHRNPDVGALDNLTQLLLPQLIALFSRYTLHSCSASSLYSSSPSSTNIQQRSVHSALRLRLASTSHFTDRDKLLSDVHPEEERARKVLDISMSDVHVVLEPSKCLEITKVLSVFSCRNKHDEGETGMGGAASLTSAPTFVAPSMSTINKSDVTLVTIGNVHIRVPDQPAEPGKNGLESRSRGDLNVIARDFAWFEAYHPGSSKKNLQLSTLSAYVKRSQNTTTPIVLAEAVGIDYLVTTNSADHGGDKDGFFTSLNKLRVNVTLSAAQDVASVINELSSPLGYPIIWTPLKLSSKTLQTTFQIETCGAAFSRMVSNQPRLLMAQRQSLSAEIASVSVSLTKTEIKNKACRFILQGGVAPMMIRGSELNTSLFEFEIFQEKSSGVLHVPPLASLSLFSLNPGSLATTCTHCHIAINAQLARLFVNVEGVVQLIGAVLGLAQGVMANVPLKKESSPQYDNPEQDVKEENSMKNAPTGWTLKIDLKAAGADVRVNEALQLIVPLLSVSSVEMDTGLPTQVTPGGVVKIACTMKSATLGVSKGGVLKGLANPSVLNIQDVRIIVDFSHSFANCRHAYAVDITLNVATIQASLSRLKLLYLLKLPFVKVEAQPRSLPVTQVLQPQKGDDSKIGSGAATCSQWHWKVGAQADHIGVSCTADIGYQSTDRNQHIRVIVDGKVSNIAVAARISNYHPIKNYIQPAAGCGNFTDIQASVGDVQVVERLQSARRAIRTAFGVFSGLPEQAFLGILVCLDLSALRRLSETFSVSGASTNTPDEQLVHSTMLSWQLTSNIAKVFQEASVERELSEANRKYSTAEIPLVIAWSDPALSKSTQPFPLLSGFYRNYSEAGLPHHIVAGSVESADVAVTTSSMYCLASVLDVYDRMPNSFEASSRATAGTVNDFKARAQRPHGAVSQDSLVDIEVSLLCGQIRLIIPSESIMDAIILARPVSGNVLVVLESLSVASAVRSGISLDGLGYPPFNSRVLPRRPTVQAQRFGQPQMRIGCRAGKMFGLVAELQFNEAVSTANSILEEKGPFEDHIGRVSGHSAHFSKVETFWSPLNVTCSLEEKPIAANEVDETRMKISAIVAVTKLRLDLRKATFDVLVTRVLGLNRGISVLSRSIVPSSRLRLKPDKSLKSKKPFLVLERTYQREVSFSCDGIEVNAFEPNTSTHVRVGAITIRHNITTRAGSASIQNIVVGHQTNEGAQNLGCNQIAAEDVVFGANAEPSLWQLAVENYPEKLIAARWDFGDHSDGTLFLDVQSYQLHVSYHFILGLSRFAHIKPNLLFSNSVRGVKVDEQIMLRTERKPFVIHHRWNIKVLVAPGVMSYWRENPIKRARSGVWMTSGQLFVSMGSGSDDKAQQSLHTYGQTVNEITRFVDVPTLEMMMNIEKLGINTFDDLPLLQVYYQSAPVGPSPTQTSSTWLQFSKYINAVSEAQRLLHDCSVQITGVQNQILERVLVADTEICLLYTDMTRLSIQAEVNTLCVKVSSLSLGVIQSLLTVCAVSDEDCDISFHRSFGGTGENFASETLVQRSHAPEKLEGYSTDDFRMLRRRAEGRRPLPGELMFTKPLLIETQSVISTESSPIAGVNVQIQIDPNKYDIKLADVTAYLKDCNEPWTIEGPEPSGAQSFYTGMGNKTYSWMGMRWCYHIPRKICKIEANPVPIPPAGVPNGWPSWSWGQDQDDHLGRLCDIFCQLRYWDSKRKCYAVVCEFYVPWELASTDVSSGGSEDAIEPGSFGELMSQWFDDDIEESRYRSRLLEFGARRREFVFDSDVSSDNWELRWRTPLQSEQESENKQRRLVVNALLASSLQINSILTCDAYQRVVSSITLPQIMLSVSHVDSRNDSHDIITAELNDTVISCMTSGSCHTRRLTVRVSSSVQAYVDNMAQLLTVSVIPRTSVDMMVDISPEGLELSTLIGPVSVSLNHTTMLMISAIPKLLQVDRKPSYRIPAQSDDKLSNMRIRIVNSVGMDIWYRQEGTSECLLLAADASAAYSWLSLASSPFYQLRFAVNDPGQKLTELQISENEQTGPAYEDSRWCDPCRIKENAVTGRYFGGHGFLWICVELSGLQTVVTLRSSLTIRNYCDFPVLIRVNEEASVFECRRSDKLFPDTYILQRVHSNCVSVDGSACTLAASAKVDGSISRVMLESVKNVEFGVDGDSWYSVSIQGDVPSEFDLVKISDDQGESLERTQCSFAALSSEKSDKPTQYVWVTIARAQCRTVLPTDFDPLQPHVSRRYTWMEVSLWPAINVKNTMDIPVALYLSQKTTTVKLEIAPSSENCLSALNPCEPVDVQLLYEQSSTSTQVAEKPLAFSLEGIAYKDSKEQVFVCEGCKVIVNFCNDRHPMVRIRTERILTVANMTPSVLTVSVGNPLGTQRSLEKIDSCVERSVDFLTISNFLVVSIATVTDSNAESGQIGWSPEVLLNVKGDTKPIVVPSAGARLTSLASAYCMEMVNLNGYLKLVIRPQVVVINSTNCALMCVPTDSRGNTLIEQYEPSVISGNNGGWCVPVCLHKEKKKRSITADMSSWLSFKLLRHSSEDVSNAPKLDLVARLSCSFRLKLVEDGYEWTEEISVLLPNIPLVLNPGGNLKVDEASSASTPPTNTDDLYPTSSTTTHRRRLLIRHRDFKHKMLTYTMTRKGKSIHILFFVDHQPPVVIHNQWQRVLGFRNVSGSSDPEGIGANFCLDYDWGLQVSTKQFRSKQRICEGNNRDADSDYDLMADWLKASQSVESGDMSDTTNNDRTRFQIGSPQYGWSNELWQVKGIQFASFTSEKEDAMSTPAPTFLVMCSYRAGSWLVTITCLEDPTHYGHTSQVSPSVLASMLSPTTTQQITPTFLRVGLIVEELSLHFCDEHDPVRDDSGMIVYPEILRATCNAVSIVFTTAPDPPEASRHSTRLGYMSHVRSYTTFFISIENVKVRHFLRTCNFPLILCFPKACGSNELRQIDCVKKHERLRSLMGKLLDNQLPGTEKTSLISRVIYADTWDPFKIPSYFHSIELKLLPAVLQVEDDMLIHVNAFIRPMLDSLEGEAASDLMDNSANLCLTPCREDTWSLYAYESAAKSKQRKVYIERFEISSLDVTVTARVAIPVFNSFDGTPLHFGSTKMRDVFSFPDQLYKDLAADYVADTIVRSPMLFMSLNIFGNPAGFLRSFGQGVRDLVEIPLAASRNGYSPWVLTKGVVGGVASFLGHTTAATLTSVSGFSYSISRTVDQLTLPSDELRKRHYTRPTHLSSALADGLGSLGSSVVGAAAGVITTPIAVYKERKRQGLDTGIRNVVGGVGMGLVGIVARPMGGVASLVSMASDGLLYGMNGDRTPFADYVSPSIARPNELLRYKVKVLPDAVGSSLIFAHGIWVLSDENKLIISGQNLEYLSKEQLEASGYEPFRSILLSGDTTRRLVQVTVVCSNDCVYVVGMSGTQNQAVLARTRLESIEAVEESLKEPTIFDLGVKTPAGVEWLRFRLPPQQRRRLSHQLRLRLAEDSIL</sequence>
<comment type="caution">
    <text evidence="4">The sequence shown here is derived from an EMBL/GenBank/DDBJ whole genome shotgun (WGS) entry which is preliminary data.</text>
</comment>
<dbReference type="InterPro" id="IPR039782">
    <property type="entry name" value="VPS13B"/>
</dbReference>
<feature type="region of interest" description="Disordered" evidence="2">
    <location>
        <begin position="382"/>
        <end position="402"/>
    </location>
</feature>
<evidence type="ECO:0000313" key="4">
    <source>
        <dbReference type="EMBL" id="CAI5706309.1"/>
    </source>
</evidence>
<gene>
    <name evidence="4" type="ORF">PFR002_LOCUS989</name>
</gene>
<organism evidence="4 5">
    <name type="scientific">Peronospora farinosa</name>
    <dbReference type="NCBI Taxonomy" id="134698"/>
    <lineage>
        <taxon>Eukaryota</taxon>
        <taxon>Sar</taxon>
        <taxon>Stramenopiles</taxon>
        <taxon>Oomycota</taxon>
        <taxon>Peronosporomycetes</taxon>
        <taxon>Peronosporales</taxon>
        <taxon>Peronosporaceae</taxon>
        <taxon>Peronospora</taxon>
    </lineage>
</organism>
<protein>
    <recommendedName>
        <fullName evidence="3">Chorein N-terminal domain-containing protein</fullName>
    </recommendedName>
</protein>
<feature type="compositionally biased region" description="Polar residues" evidence="2">
    <location>
        <begin position="3318"/>
        <end position="3328"/>
    </location>
</feature>
<keyword evidence="1" id="KW-0813">Transport</keyword>
<evidence type="ECO:0000313" key="5">
    <source>
        <dbReference type="Proteomes" id="UP001159659"/>
    </source>
</evidence>
<dbReference type="Pfam" id="PF12624">
    <property type="entry name" value="VPS13_N"/>
    <property type="match status" value="1"/>
</dbReference>
<feature type="compositionally biased region" description="Polar residues" evidence="2">
    <location>
        <begin position="387"/>
        <end position="399"/>
    </location>
</feature>
<feature type="domain" description="Chorein N-terminal" evidence="3">
    <location>
        <begin position="8"/>
        <end position="208"/>
    </location>
</feature>
<feature type="region of interest" description="Disordered" evidence="2">
    <location>
        <begin position="3315"/>
        <end position="3334"/>
    </location>
</feature>
<evidence type="ECO:0000256" key="1">
    <source>
        <dbReference type="ARBA" id="ARBA00022448"/>
    </source>
</evidence>
<reference evidence="4" key="1">
    <citation type="submission" date="2022-12" db="EMBL/GenBank/DDBJ databases">
        <authorList>
            <person name="Webb A."/>
        </authorList>
    </citation>
    <scope>NUCLEOTIDE SEQUENCE</scope>
    <source>
        <strain evidence="4">Pf2</strain>
    </source>
</reference>
<dbReference type="PANTHER" id="PTHR12517">
    <property type="entry name" value="VACUOLAR PROTEIN SORTING-ASSOCIATED PROTEIN 13B"/>
    <property type="match status" value="1"/>
</dbReference>
<dbReference type="Proteomes" id="UP001159659">
    <property type="component" value="Unassembled WGS sequence"/>
</dbReference>
<evidence type="ECO:0000256" key="2">
    <source>
        <dbReference type="SAM" id="MobiDB-lite"/>
    </source>
</evidence>
<dbReference type="EMBL" id="CANTFK010000085">
    <property type="protein sequence ID" value="CAI5706309.1"/>
    <property type="molecule type" value="Genomic_DNA"/>
</dbReference>
<name>A0AAV0SR76_9STRA</name>
<dbReference type="InterPro" id="IPR026854">
    <property type="entry name" value="VPS13_N"/>
</dbReference>
<evidence type="ECO:0000259" key="3">
    <source>
        <dbReference type="Pfam" id="PF12624"/>
    </source>
</evidence>
<dbReference type="PANTHER" id="PTHR12517:SF0">
    <property type="entry name" value="INTERMEMBRANE LIPID TRANSFER PROTEIN VPS13B"/>
    <property type="match status" value="1"/>
</dbReference>